<keyword evidence="6" id="KW-1185">Reference proteome</keyword>
<dbReference type="NCBIfam" id="TIGR03400">
    <property type="entry name" value="18S_RNA_Rcl1p"/>
    <property type="match status" value="1"/>
</dbReference>
<evidence type="ECO:0000259" key="2">
    <source>
        <dbReference type="Pfam" id="PF01137"/>
    </source>
</evidence>
<dbReference type="STRING" id="268475.A0A0V1HHM5"/>
<dbReference type="EMBL" id="JYDP01000063">
    <property type="protein sequence ID" value="KRZ10179.1"/>
    <property type="molecule type" value="Genomic_DNA"/>
</dbReference>
<sequence length="729" mass="82418">MEKDSVLQYEGCNFLRQRLVLATLSGRPVRIVNIRPDDVSPGVTDFEIKLFNLLSEITNRSTVDISPSGTTVFYKPGSLVGGKVEMDMGVVRGLGYYLEVLCFLAPFVKSPLNVRLRGVTNGSGEPSVDLIKYAWLPVMRRFMFDTEGLDLKIVKRGLNPNGNGEILFTCPISRQLRPVQIENMGKVRKVRGVAYSCRISPALANRCIESAKASVKHFLNDVYFHTDHRKGLEAGSSPGFGIILSAETTEGIYFVSEKHSNPLNSGLDPSVPEDIGTEAAERLFSEIYRGGCCDATAQTIATLFMALGPKDVSKFVLGPLSTYCVHFLRHMKDFLGIVFKIESYDPLKGKSAEDQKLEIGCRDKVKLDMRKEHALSASCFLRRDSSCFLQQLSAILSETPFTTLWANIAKSLENSRCFWYECCLETHVKFNITGLEKSLNQRLYGQHLVSRTVLPALKAHFSSTTSKALVLSFHGWTGGGKNYVSQFIAESIYKYGMKSTFVRYFIGGYHFPDRKLVDVYKQQLREWIKGNVSTCQYSLFIFDEVDRMPPGVLDAIKPFLEYTQMVDGVDFTKSIFIFLRFEYHSPDYLRLRVKFSYSNVGGSDIAKYVYDVWKQGLPRESITLQDLESIMYPVIFNENSGFQFSELISNHLIDHFVPFLPLERVHVKSCVYDQLKRRSVQLDATTIDEILKTITYFPNEAQIFSSSGCKRIAQKVELFIVDVLGNDEL</sequence>
<dbReference type="GO" id="GO:0016887">
    <property type="term" value="F:ATP hydrolysis activity"/>
    <property type="evidence" value="ECO:0007669"/>
    <property type="project" value="InterPro"/>
</dbReference>
<dbReference type="InterPro" id="IPR027417">
    <property type="entry name" value="P-loop_NTPase"/>
</dbReference>
<dbReference type="InterPro" id="IPR037136">
    <property type="entry name" value="RNA3'_phos_cyclase_dom_sf"/>
</dbReference>
<feature type="domain" description="RNA 3'-terminal phosphate cyclase" evidence="2">
    <location>
        <begin position="8"/>
        <end position="341"/>
    </location>
</feature>
<dbReference type="Gene3D" id="3.65.10.20">
    <property type="entry name" value="RNA 3'-terminal phosphate cyclase domain"/>
    <property type="match status" value="1"/>
</dbReference>
<feature type="domain" description="Torsin-1A C-terminal" evidence="4">
    <location>
        <begin position="662"/>
        <end position="717"/>
    </location>
</feature>
<dbReference type="InterPro" id="IPR016443">
    <property type="entry name" value="RNA3'_term_phos_cyc_type_2"/>
</dbReference>
<dbReference type="OrthoDB" id="1911237at2759"/>
<dbReference type="Proteomes" id="UP000055024">
    <property type="component" value="Unassembled WGS sequence"/>
</dbReference>
<evidence type="ECO:0000313" key="6">
    <source>
        <dbReference type="Proteomes" id="UP000055024"/>
    </source>
</evidence>
<evidence type="ECO:0000256" key="1">
    <source>
        <dbReference type="ARBA" id="ARBA00006235"/>
    </source>
</evidence>
<organism evidence="5 6">
    <name type="scientific">Trichinella zimbabwensis</name>
    <dbReference type="NCBI Taxonomy" id="268475"/>
    <lineage>
        <taxon>Eukaryota</taxon>
        <taxon>Metazoa</taxon>
        <taxon>Ecdysozoa</taxon>
        <taxon>Nematoda</taxon>
        <taxon>Enoplea</taxon>
        <taxon>Dorylaimia</taxon>
        <taxon>Trichinellida</taxon>
        <taxon>Trichinellidae</taxon>
        <taxon>Trichinella</taxon>
    </lineage>
</organism>
<dbReference type="InterPro" id="IPR049337">
    <property type="entry name" value="TOR1A_C"/>
</dbReference>
<dbReference type="GO" id="GO:0042254">
    <property type="term" value="P:ribosome biogenesis"/>
    <property type="evidence" value="ECO:0007669"/>
    <property type="project" value="InterPro"/>
</dbReference>
<dbReference type="GO" id="GO:0005737">
    <property type="term" value="C:cytoplasm"/>
    <property type="evidence" value="ECO:0007669"/>
    <property type="project" value="UniProtKB-ARBA"/>
</dbReference>
<dbReference type="SUPFAM" id="SSF55205">
    <property type="entry name" value="EPT/RTPC-like"/>
    <property type="match status" value="1"/>
</dbReference>
<dbReference type="AlphaFoldDB" id="A0A0V1HHM5"/>
<dbReference type="InterPro" id="IPR023797">
    <property type="entry name" value="RNA3'_phos_cyclase_dom"/>
</dbReference>
<dbReference type="CDD" id="cd00875">
    <property type="entry name" value="RNA_Cyclase_Class_I"/>
    <property type="match status" value="1"/>
</dbReference>
<accession>A0A0V1HHM5</accession>
<dbReference type="InterPro" id="IPR010448">
    <property type="entry name" value="Torsin"/>
</dbReference>
<dbReference type="PANTHER" id="PTHR10760:SF2">
    <property type="entry name" value="LD13476P-RELATED"/>
    <property type="match status" value="1"/>
</dbReference>
<dbReference type="InterPro" id="IPR013792">
    <property type="entry name" value="RNA3'P_cycl/enolpyr_Trfase_a/b"/>
</dbReference>
<evidence type="ECO:0000313" key="5">
    <source>
        <dbReference type="EMBL" id="KRZ10179.1"/>
    </source>
</evidence>
<comment type="caution">
    <text evidence="5">The sequence shown here is derived from an EMBL/GenBank/DDBJ whole genome shotgun (WGS) entry which is preliminary data.</text>
</comment>
<dbReference type="GO" id="GO:0005730">
    <property type="term" value="C:nucleolus"/>
    <property type="evidence" value="ECO:0007669"/>
    <property type="project" value="InterPro"/>
</dbReference>
<dbReference type="Pfam" id="PF21376">
    <property type="entry name" value="TOR1A_C"/>
    <property type="match status" value="1"/>
</dbReference>
<dbReference type="GO" id="GO:0005524">
    <property type="term" value="F:ATP binding"/>
    <property type="evidence" value="ECO:0007669"/>
    <property type="project" value="InterPro"/>
</dbReference>
<dbReference type="Pfam" id="PF05189">
    <property type="entry name" value="RTC_insert"/>
    <property type="match status" value="1"/>
</dbReference>
<dbReference type="Pfam" id="PF06309">
    <property type="entry name" value="Torsin"/>
    <property type="match status" value="1"/>
</dbReference>
<gene>
    <name evidence="5" type="primary">Rtc1</name>
    <name evidence="5" type="ORF">T11_17377</name>
</gene>
<dbReference type="Pfam" id="PF01137">
    <property type="entry name" value="RTC"/>
    <property type="match status" value="1"/>
</dbReference>
<protein>
    <submittedName>
        <fullName evidence="5">RNA 3'-terminal phosphate cyclase-like protein</fullName>
    </submittedName>
</protein>
<name>A0A0V1HHM5_9BILA</name>
<dbReference type="Gene3D" id="3.30.360.20">
    <property type="entry name" value="RNA 3'-terminal phosphate cyclase, insert domain"/>
    <property type="match status" value="1"/>
</dbReference>
<proteinExistence type="inferred from homology"/>
<dbReference type="SUPFAM" id="SSF52540">
    <property type="entry name" value="P-loop containing nucleoside triphosphate hydrolases"/>
    <property type="match status" value="1"/>
</dbReference>
<dbReference type="InterPro" id="IPR013791">
    <property type="entry name" value="RNA3'-term_phos_cycl_insert"/>
</dbReference>
<comment type="similarity">
    <text evidence="1">Belongs to the ClpA/ClpB family. Torsin subfamily.</text>
</comment>
<evidence type="ECO:0000259" key="3">
    <source>
        <dbReference type="Pfam" id="PF05189"/>
    </source>
</evidence>
<dbReference type="PANTHER" id="PTHR10760">
    <property type="entry name" value="TORSIN"/>
    <property type="match status" value="1"/>
</dbReference>
<dbReference type="Gene3D" id="3.40.50.300">
    <property type="entry name" value="P-loop containing nucleotide triphosphate hydrolases"/>
    <property type="match status" value="1"/>
</dbReference>
<dbReference type="GO" id="GO:0012505">
    <property type="term" value="C:endomembrane system"/>
    <property type="evidence" value="ECO:0007669"/>
    <property type="project" value="UniProtKB-ARBA"/>
</dbReference>
<evidence type="ECO:0000259" key="4">
    <source>
        <dbReference type="Pfam" id="PF21376"/>
    </source>
</evidence>
<reference evidence="5 6" key="1">
    <citation type="submission" date="2015-01" db="EMBL/GenBank/DDBJ databases">
        <title>Evolution of Trichinella species and genotypes.</title>
        <authorList>
            <person name="Korhonen P.K."/>
            <person name="Edoardo P."/>
            <person name="Giuseppe L.R."/>
            <person name="Gasser R.B."/>
        </authorList>
    </citation>
    <scope>NUCLEOTIDE SEQUENCE [LARGE SCALE GENOMIC DNA]</scope>
    <source>
        <strain evidence="5">ISS1029</strain>
    </source>
</reference>
<dbReference type="GO" id="GO:0071218">
    <property type="term" value="P:cellular response to misfolded protein"/>
    <property type="evidence" value="ECO:0007669"/>
    <property type="project" value="TreeGrafter"/>
</dbReference>
<feature type="domain" description="RNA 3'-terminal phosphate cyclase insert" evidence="3">
    <location>
        <begin position="184"/>
        <end position="287"/>
    </location>
</feature>
<dbReference type="InterPro" id="IPR036553">
    <property type="entry name" value="RPTC_insert"/>
</dbReference>